<organism evidence="1">
    <name type="scientific">Ligilactobacillus agilis</name>
    <dbReference type="NCBI Taxonomy" id="1601"/>
    <lineage>
        <taxon>Bacteria</taxon>
        <taxon>Bacillati</taxon>
        <taxon>Bacillota</taxon>
        <taxon>Bacilli</taxon>
        <taxon>Lactobacillales</taxon>
        <taxon>Lactobacillaceae</taxon>
        <taxon>Ligilactobacillus</taxon>
    </lineage>
</organism>
<reference evidence="1" key="1">
    <citation type="submission" date="2019-10" db="EMBL/GenBank/DDBJ databases">
        <title>Lactobacillus agilis SN811 Whole Genome Sequencing Project.</title>
        <authorList>
            <person name="Suzuki S."/>
            <person name="Endo A."/>
            <person name="Maeno S."/>
            <person name="Shiwa Y."/>
            <person name="Matsutani M."/>
            <person name="Kajikawa A."/>
        </authorList>
    </citation>
    <scope>NUCLEOTIDE SEQUENCE</scope>
    <source>
        <strain evidence="1">SN811</strain>
    </source>
</reference>
<evidence type="ECO:0008006" key="2">
    <source>
        <dbReference type="Google" id="ProtNLM"/>
    </source>
</evidence>
<dbReference type="RefSeq" id="WP_172577997.1">
    <property type="nucleotide sequence ID" value="NZ_JACJJY010000009.1"/>
</dbReference>
<comment type="caution">
    <text evidence="1">The sequence shown here is derived from an EMBL/GenBank/DDBJ whole genome shotgun (WGS) entry which is preliminary data.</text>
</comment>
<gene>
    <name evidence="1" type="ORF">SN811_22030</name>
</gene>
<protein>
    <recommendedName>
        <fullName evidence="2">DUF3173 domain-containing protein</fullName>
    </recommendedName>
</protein>
<sequence length="70" mass="8114">MYKKKTIDANELVDELGFKMHQARDIIRLAKVTMVNRGYSMYNNKRLGVVPRTVVEELTGISLNKEETEQ</sequence>
<evidence type="ECO:0000313" key="1">
    <source>
        <dbReference type="EMBL" id="GET13703.1"/>
    </source>
</evidence>
<dbReference type="Pfam" id="PF11372">
    <property type="entry name" value="DUF3173"/>
    <property type="match status" value="1"/>
</dbReference>
<dbReference type="EMBL" id="BLAP01000075">
    <property type="protein sequence ID" value="GET13703.1"/>
    <property type="molecule type" value="Genomic_DNA"/>
</dbReference>
<proteinExistence type="predicted"/>
<dbReference type="Proteomes" id="UP000494160">
    <property type="component" value="Unassembled WGS sequence"/>
</dbReference>
<accession>A0A6F9Y801</accession>
<dbReference type="InterPro" id="IPR021512">
    <property type="entry name" value="DUF3173"/>
</dbReference>
<dbReference type="AlphaFoldDB" id="A0A6F9Y801"/>
<name>A0A6F9Y801_9LACO</name>